<name>A0AAP0SE34_LIQFO</name>
<dbReference type="PANTHER" id="PTHR31953">
    <property type="entry name" value="BETA-FRUCTOFURANOSIDASE, INSOLUBLE ISOENZYME CWINV1-RELATED"/>
    <property type="match status" value="1"/>
</dbReference>
<dbReference type="Pfam" id="PF08244">
    <property type="entry name" value="Glyco_hydro_32C"/>
    <property type="match status" value="1"/>
</dbReference>
<evidence type="ECO:0000256" key="2">
    <source>
        <dbReference type="ARBA" id="ARBA00022801"/>
    </source>
</evidence>
<comment type="caution">
    <text evidence="7">The sequence shown here is derived from an EMBL/GenBank/DDBJ whole genome shotgun (WGS) entry which is preliminary data.</text>
</comment>
<dbReference type="InterPro" id="IPR023296">
    <property type="entry name" value="Glyco_hydro_beta-prop_sf"/>
</dbReference>
<evidence type="ECO:0000313" key="8">
    <source>
        <dbReference type="Proteomes" id="UP001415857"/>
    </source>
</evidence>
<dbReference type="GO" id="GO:0005975">
    <property type="term" value="P:carbohydrate metabolic process"/>
    <property type="evidence" value="ECO:0007669"/>
    <property type="project" value="InterPro"/>
</dbReference>
<feature type="domain" description="Glycosyl hydrolase family 32 N-terminal" evidence="5">
    <location>
        <begin position="14"/>
        <end position="81"/>
    </location>
</feature>
<dbReference type="InterPro" id="IPR050551">
    <property type="entry name" value="Fructan_Metab_Enzymes"/>
</dbReference>
<dbReference type="Gene3D" id="2.60.120.560">
    <property type="entry name" value="Exo-inulinase, domain 1"/>
    <property type="match status" value="1"/>
</dbReference>
<dbReference type="InterPro" id="IPR001362">
    <property type="entry name" value="Glyco_hydro_32"/>
</dbReference>
<keyword evidence="3 4" id="KW-0326">Glycosidase</keyword>
<gene>
    <name evidence="7" type="ORF">L1049_021102</name>
</gene>
<keyword evidence="8" id="KW-1185">Reference proteome</keyword>
<dbReference type="SUPFAM" id="SSF49899">
    <property type="entry name" value="Concanavalin A-like lectins/glucanases"/>
    <property type="match status" value="1"/>
</dbReference>
<evidence type="ECO:0000313" key="7">
    <source>
        <dbReference type="EMBL" id="KAK9293116.1"/>
    </source>
</evidence>
<evidence type="ECO:0000259" key="5">
    <source>
        <dbReference type="Pfam" id="PF00251"/>
    </source>
</evidence>
<protein>
    <submittedName>
        <fullName evidence="7">Uncharacterized protein</fullName>
    </submittedName>
</protein>
<reference evidence="7 8" key="1">
    <citation type="journal article" date="2024" name="Plant J.">
        <title>Genome sequences and population genomics reveal climatic adaptation and genomic divergence between two closely related sweetgum species.</title>
        <authorList>
            <person name="Xu W.Q."/>
            <person name="Ren C.Q."/>
            <person name="Zhang X.Y."/>
            <person name="Comes H.P."/>
            <person name="Liu X.H."/>
            <person name="Li Y.G."/>
            <person name="Kettle C.J."/>
            <person name="Jalonen R."/>
            <person name="Gaisberger H."/>
            <person name="Ma Y.Z."/>
            <person name="Qiu Y.X."/>
        </authorList>
    </citation>
    <scope>NUCLEOTIDE SEQUENCE [LARGE SCALE GENOMIC DNA]</scope>
    <source>
        <strain evidence="7">Hangzhou</strain>
    </source>
</reference>
<feature type="domain" description="Glycosyl hydrolase family 32 C-terminal" evidence="6">
    <location>
        <begin position="107"/>
        <end position="227"/>
    </location>
</feature>
<dbReference type="Pfam" id="PF00251">
    <property type="entry name" value="Glyco_hydro_32N"/>
    <property type="match status" value="1"/>
</dbReference>
<dbReference type="EMBL" id="JBBPBK010000001">
    <property type="protein sequence ID" value="KAK9293116.1"/>
    <property type="molecule type" value="Genomic_DNA"/>
</dbReference>
<dbReference type="GO" id="GO:0004553">
    <property type="term" value="F:hydrolase activity, hydrolyzing O-glycosyl compounds"/>
    <property type="evidence" value="ECO:0007669"/>
    <property type="project" value="InterPro"/>
</dbReference>
<dbReference type="InterPro" id="IPR013320">
    <property type="entry name" value="ConA-like_dom_sf"/>
</dbReference>
<proteinExistence type="inferred from homology"/>
<comment type="similarity">
    <text evidence="1 4">Belongs to the glycosyl hydrolase 32 family.</text>
</comment>
<dbReference type="SMART" id="SM00640">
    <property type="entry name" value="Glyco_32"/>
    <property type="match status" value="1"/>
</dbReference>
<evidence type="ECO:0000256" key="4">
    <source>
        <dbReference type="RuleBase" id="RU362110"/>
    </source>
</evidence>
<evidence type="ECO:0000259" key="6">
    <source>
        <dbReference type="Pfam" id="PF08244"/>
    </source>
</evidence>
<sequence>MVPDYPEKHLGFGLKVDYGRYHASKMFYDPNKMRRINWGYVVEADDKEKDHVNKGWAGRIQSIPRVVDFDQKTRNNKLQWPVEWLSSTEFDGVEVGPGKRVPFDIGTATEQLDISAEFEIDKEALEENVDEHVNYDCWGGAVVRGSFGPFGLLVNAHPSFSELTLIYFHIAKATGGTLKTFVCTDKSRSSKASSVDKQIYGAEVPLLYDENLSMRLLINHSVVESFA</sequence>
<evidence type="ECO:0000256" key="3">
    <source>
        <dbReference type="ARBA" id="ARBA00023295"/>
    </source>
</evidence>
<dbReference type="InterPro" id="IPR013148">
    <property type="entry name" value="Glyco_hydro_32_N"/>
</dbReference>
<dbReference type="Gene3D" id="2.115.10.20">
    <property type="entry name" value="Glycosyl hydrolase domain, family 43"/>
    <property type="match status" value="1"/>
</dbReference>
<accession>A0AAP0SE34</accession>
<dbReference type="Proteomes" id="UP001415857">
    <property type="component" value="Unassembled WGS sequence"/>
</dbReference>
<dbReference type="InterPro" id="IPR013189">
    <property type="entry name" value="Glyco_hydro_32_C"/>
</dbReference>
<dbReference type="SUPFAM" id="SSF75005">
    <property type="entry name" value="Arabinanase/levansucrase/invertase"/>
    <property type="match status" value="1"/>
</dbReference>
<evidence type="ECO:0000256" key="1">
    <source>
        <dbReference type="ARBA" id="ARBA00009902"/>
    </source>
</evidence>
<dbReference type="AlphaFoldDB" id="A0AAP0SE34"/>
<organism evidence="7 8">
    <name type="scientific">Liquidambar formosana</name>
    <name type="common">Formosan gum</name>
    <dbReference type="NCBI Taxonomy" id="63359"/>
    <lineage>
        <taxon>Eukaryota</taxon>
        <taxon>Viridiplantae</taxon>
        <taxon>Streptophyta</taxon>
        <taxon>Embryophyta</taxon>
        <taxon>Tracheophyta</taxon>
        <taxon>Spermatophyta</taxon>
        <taxon>Magnoliopsida</taxon>
        <taxon>eudicotyledons</taxon>
        <taxon>Gunneridae</taxon>
        <taxon>Pentapetalae</taxon>
        <taxon>Saxifragales</taxon>
        <taxon>Altingiaceae</taxon>
        <taxon>Liquidambar</taxon>
    </lineage>
</organism>
<keyword evidence="2 4" id="KW-0378">Hydrolase</keyword>